<dbReference type="EMBL" id="CP042425">
    <property type="protein sequence ID" value="QEL20125.1"/>
    <property type="molecule type" value="Genomic_DNA"/>
</dbReference>
<dbReference type="RefSeq" id="WP_149114450.1">
    <property type="nucleotide sequence ID" value="NZ_CP042425.1"/>
</dbReference>
<dbReference type="OrthoDB" id="6198067at2"/>
<organism evidence="1 2">
    <name type="scientific">Limnoglobus roseus</name>
    <dbReference type="NCBI Taxonomy" id="2598579"/>
    <lineage>
        <taxon>Bacteria</taxon>
        <taxon>Pseudomonadati</taxon>
        <taxon>Planctomycetota</taxon>
        <taxon>Planctomycetia</taxon>
        <taxon>Gemmatales</taxon>
        <taxon>Gemmataceae</taxon>
        <taxon>Limnoglobus</taxon>
    </lineage>
</organism>
<sequence>MIQFHATAVEVFSEEEGIVTVHFDDQGDHYLQLQYPEVDDPIEFEHGYGNVYVEVDDQINSGFNCFSRAELTRGGFRLVLARDPALERLGEVVATFDLDGTAFEELRAALRQAFRAFDRFTVSLDAPA</sequence>
<dbReference type="KEGG" id="lrs:PX52LOC_07213"/>
<gene>
    <name evidence="1" type="ORF">PX52LOC_07213</name>
</gene>
<dbReference type="Proteomes" id="UP000324974">
    <property type="component" value="Chromosome"/>
</dbReference>
<keyword evidence="2" id="KW-1185">Reference proteome</keyword>
<dbReference type="AlphaFoldDB" id="A0A5C1ANI4"/>
<name>A0A5C1ANI4_9BACT</name>
<proteinExistence type="predicted"/>
<evidence type="ECO:0000313" key="1">
    <source>
        <dbReference type="EMBL" id="QEL20125.1"/>
    </source>
</evidence>
<protein>
    <submittedName>
        <fullName evidence="1">Uncharacterized protein</fullName>
    </submittedName>
</protein>
<reference evidence="2" key="1">
    <citation type="submission" date="2019-08" db="EMBL/GenBank/DDBJ databases">
        <title>Limnoglobus roseus gen. nov., sp. nov., a novel freshwater planctomycete with a giant genome from the family Gemmataceae.</title>
        <authorList>
            <person name="Kulichevskaya I.S."/>
            <person name="Naumoff D.G."/>
            <person name="Miroshnikov K."/>
            <person name="Ivanova A."/>
            <person name="Philippov D.A."/>
            <person name="Hakobyan A."/>
            <person name="Rijpstra I.C."/>
            <person name="Sinninghe Damste J.S."/>
            <person name="Liesack W."/>
            <person name="Dedysh S.N."/>
        </authorList>
    </citation>
    <scope>NUCLEOTIDE SEQUENCE [LARGE SCALE GENOMIC DNA]</scope>
    <source>
        <strain evidence="2">PX52</strain>
    </source>
</reference>
<evidence type="ECO:0000313" key="2">
    <source>
        <dbReference type="Proteomes" id="UP000324974"/>
    </source>
</evidence>
<accession>A0A5C1ANI4</accession>